<gene>
    <name evidence="2" type="ORF">CL6EHI_154260</name>
</gene>
<keyword evidence="1" id="KW-0175">Coiled coil</keyword>
<sequence length="216" mass="25475">MSKNLKRKQQQILKKQRNQIKREKELNKTLDLQLYHSVKESFDLEQYLYIILGEKKFHTIYDSRQDEFTTSHIFHSLYSRQKVVIFYCLSNGDVFGSYHTSLPSRSQIMSSLHPLIQWEDPKMVLFSCLYNGKTINPPVIWKVKNKRLAFLSFCKTDNQKNFIISSTLRLNSKLNKEFSFLSDQSNTSFYTHGSFLTSPQFVLSRLMISEITSVFD</sequence>
<proteinExistence type="predicted"/>
<reference evidence="2 3" key="1">
    <citation type="submission" date="2016-05" db="EMBL/GenBank/DDBJ databases">
        <title>First whole genome sequencing of Entamoeba histolytica HM1:IMSS-clone-6.</title>
        <authorList>
            <person name="Mukherjee Avik.K."/>
            <person name="Izumyama S."/>
            <person name="Nakada-Tsukui K."/>
            <person name="Nozaki T."/>
        </authorList>
    </citation>
    <scope>NUCLEOTIDE SEQUENCE [LARGE SCALE GENOMIC DNA]</scope>
    <source>
        <strain evidence="2 3">HM1:IMSS clone 6</strain>
    </source>
</reference>
<name>A0A5K1UWX3_ENTHI</name>
<dbReference type="VEuPathDB" id="AmoebaDB:KM1_160580"/>
<dbReference type="VEuPathDB" id="AmoebaDB:EHI7A_089960"/>
<accession>A0A5K1UWX3</accession>
<evidence type="ECO:0000256" key="1">
    <source>
        <dbReference type="SAM" id="Coils"/>
    </source>
</evidence>
<dbReference type="Proteomes" id="UP000078387">
    <property type="component" value="Unassembled WGS sequence"/>
</dbReference>
<evidence type="ECO:0000313" key="2">
    <source>
        <dbReference type="EMBL" id="GAT96581.1"/>
    </source>
</evidence>
<protein>
    <recommendedName>
        <fullName evidence="4">TLDc domain-containing protein</fullName>
    </recommendedName>
</protein>
<dbReference type="VEuPathDB" id="AmoebaDB:EHI_154260"/>
<dbReference type="OMA" id="NFIINCT"/>
<dbReference type="EMBL" id="BDEQ01000001">
    <property type="protein sequence ID" value="GAT96581.1"/>
    <property type="molecule type" value="Genomic_DNA"/>
</dbReference>
<dbReference type="AlphaFoldDB" id="A0A5K1UWX3"/>
<organism evidence="2 3">
    <name type="scientific">Entamoeba histolytica</name>
    <dbReference type="NCBI Taxonomy" id="5759"/>
    <lineage>
        <taxon>Eukaryota</taxon>
        <taxon>Amoebozoa</taxon>
        <taxon>Evosea</taxon>
        <taxon>Archamoebae</taxon>
        <taxon>Mastigamoebida</taxon>
        <taxon>Entamoebidae</taxon>
        <taxon>Entamoeba</taxon>
    </lineage>
</organism>
<dbReference type="VEuPathDB" id="AmoebaDB:EHI8A_094450"/>
<dbReference type="VEuPathDB" id="AmoebaDB:EHI5A_128380"/>
<evidence type="ECO:0008006" key="4">
    <source>
        <dbReference type="Google" id="ProtNLM"/>
    </source>
</evidence>
<comment type="caution">
    <text evidence="2">The sequence shown here is derived from an EMBL/GenBank/DDBJ whole genome shotgun (WGS) entry which is preliminary data.</text>
</comment>
<feature type="coiled-coil region" evidence="1">
    <location>
        <begin position="6"/>
        <end position="33"/>
    </location>
</feature>
<evidence type="ECO:0000313" key="3">
    <source>
        <dbReference type="Proteomes" id="UP000078387"/>
    </source>
</evidence>